<gene>
    <name evidence="2" type="ORF">HMPREF9488_03186</name>
</gene>
<keyword evidence="1" id="KW-0812">Transmembrane</keyword>
<dbReference type="Proteomes" id="UP000003157">
    <property type="component" value="Unassembled WGS sequence"/>
</dbReference>
<keyword evidence="1" id="KW-0472">Membrane</keyword>
<accession>E7GEP4</accession>
<dbReference type="STRING" id="100884.GCA_000269565_03806"/>
<protein>
    <submittedName>
        <fullName evidence="2">Uncharacterized protein</fullName>
    </submittedName>
</protein>
<feature type="transmembrane region" description="Helical" evidence="1">
    <location>
        <begin position="102"/>
        <end position="120"/>
    </location>
</feature>
<proteinExistence type="predicted"/>
<dbReference type="RefSeq" id="WP_008790268.1">
    <property type="nucleotide sequence ID" value="NZ_AKCB01000004.1"/>
</dbReference>
<dbReference type="AlphaFoldDB" id="E7GEP4"/>
<organism evidence="2 3">
    <name type="scientific">Coprobacillus cateniformis</name>
    <dbReference type="NCBI Taxonomy" id="100884"/>
    <lineage>
        <taxon>Bacteria</taxon>
        <taxon>Bacillati</taxon>
        <taxon>Bacillota</taxon>
        <taxon>Erysipelotrichia</taxon>
        <taxon>Erysipelotrichales</taxon>
        <taxon>Coprobacillaceae</taxon>
        <taxon>Coprobacillus</taxon>
    </lineage>
</organism>
<sequence length="227" mass="26303">MKNPEDIINKIQQAKIDTRYVLDGEVPVRGVKRVLGVWLISYIIASLIIYFSTQYFMSLYITDGFDGFEITRLITLALFTVVIAIYYICLLRTSMTMKEKDFLKVFSIFIVLFSLLRMLFPLSYYMNFTVLLQLYNTFPFDIVINMIALIFLFNYLKDKTAFISIGMNIIFVALMTYVFSIIMNSSELSGTLLSLNDMLVVLRDNGIIIIVSLFTIILSMKHRKVEI</sequence>
<keyword evidence="1" id="KW-1133">Transmembrane helix</keyword>
<name>E7GEP4_9FIRM</name>
<keyword evidence="3" id="KW-1185">Reference proteome</keyword>
<feature type="transmembrane region" description="Helical" evidence="1">
    <location>
        <begin position="34"/>
        <end position="53"/>
    </location>
</feature>
<feature type="transmembrane region" description="Helical" evidence="1">
    <location>
        <begin position="160"/>
        <end position="182"/>
    </location>
</feature>
<evidence type="ECO:0000256" key="1">
    <source>
        <dbReference type="SAM" id="Phobius"/>
    </source>
</evidence>
<feature type="transmembrane region" description="Helical" evidence="1">
    <location>
        <begin position="202"/>
        <end position="220"/>
    </location>
</feature>
<feature type="transmembrane region" description="Helical" evidence="1">
    <location>
        <begin position="73"/>
        <end position="90"/>
    </location>
</feature>
<comment type="caution">
    <text evidence="2">The sequence shown here is derived from an EMBL/GenBank/DDBJ whole genome shotgun (WGS) entry which is preliminary data.</text>
</comment>
<feature type="transmembrane region" description="Helical" evidence="1">
    <location>
        <begin position="132"/>
        <end position="153"/>
    </location>
</feature>
<dbReference type="GeneID" id="78231546"/>
<evidence type="ECO:0000313" key="3">
    <source>
        <dbReference type="Proteomes" id="UP000003157"/>
    </source>
</evidence>
<dbReference type="HOGENOM" id="CLU_1218127_0_0_9"/>
<evidence type="ECO:0000313" key="2">
    <source>
        <dbReference type="EMBL" id="EFW03495.1"/>
    </source>
</evidence>
<reference evidence="2 3" key="1">
    <citation type="submission" date="2010-12" db="EMBL/GenBank/DDBJ databases">
        <title>The Genome Sequence of Coprobacillus sp. strain 29_1.</title>
        <authorList>
            <consortium name="The Broad Institute Genome Sequencing Platform"/>
            <person name="Earl A."/>
            <person name="Ward D."/>
            <person name="Feldgarden M."/>
            <person name="Gevers D."/>
            <person name="Daigneault M."/>
            <person name="Sibley C.D."/>
            <person name="White A."/>
            <person name="Strauss J."/>
            <person name="Allen-Vercoe E."/>
            <person name="Young S.K."/>
            <person name="Zeng Q."/>
            <person name="Gargeya S."/>
            <person name="Fitzgerald M."/>
            <person name="Haas B."/>
            <person name="Abouelleil A."/>
            <person name="Alvarado L."/>
            <person name="Arachchi H.M."/>
            <person name="Berlin A."/>
            <person name="Brown A."/>
            <person name="Chapman S.B."/>
            <person name="Chen Z."/>
            <person name="Dunbar C."/>
            <person name="Freedman E."/>
            <person name="Gearin G."/>
            <person name="Gellesch M."/>
            <person name="Goldberg J."/>
            <person name="Griggs A."/>
            <person name="Gujja S."/>
            <person name="Heilman E."/>
            <person name="Heiman D."/>
            <person name="Howarth C."/>
            <person name="Larson L."/>
            <person name="Lui A."/>
            <person name="MacDonald P.J.P."/>
            <person name="Mehta T."/>
            <person name="Montmayeur A."/>
            <person name="Murphy C."/>
            <person name="Neiman D."/>
            <person name="Pearson M."/>
            <person name="Priest M."/>
            <person name="Roberts A."/>
            <person name="Saif S."/>
            <person name="Shea T."/>
            <person name="Shenoy N."/>
            <person name="Sisk P."/>
            <person name="Stolte C."/>
            <person name="Sykes S."/>
            <person name="White J."/>
            <person name="Yandava C."/>
            <person name="Nusbaum C."/>
            <person name="Birren B."/>
        </authorList>
    </citation>
    <scope>NUCLEOTIDE SEQUENCE [LARGE SCALE GENOMIC DNA]</scope>
    <source>
        <strain evidence="2 3">29_1</strain>
    </source>
</reference>
<dbReference type="EMBL" id="ADKX01000046">
    <property type="protein sequence ID" value="EFW03495.1"/>
    <property type="molecule type" value="Genomic_DNA"/>
</dbReference>